<comment type="similarity">
    <text evidence="5">Belongs to the FNT transporter (TC 1.A.16) family.</text>
</comment>
<keyword evidence="4 6" id="KW-0472">Membrane</keyword>
<dbReference type="EMBL" id="PGGS01000145">
    <property type="protein sequence ID" value="PNH08102.1"/>
    <property type="molecule type" value="Genomic_DNA"/>
</dbReference>
<evidence type="ECO:0000256" key="5">
    <source>
        <dbReference type="ARBA" id="ARBA00049660"/>
    </source>
</evidence>
<evidence type="ECO:0000256" key="4">
    <source>
        <dbReference type="ARBA" id="ARBA00023136"/>
    </source>
</evidence>
<dbReference type="Gene3D" id="1.20.1080.10">
    <property type="entry name" value="Glycerol uptake facilitator protein"/>
    <property type="match status" value="1"/>
</dbReference>
<reference evidence="7 8" key="1">
    <citation type="journal article" date="2017" name="Mol. Biol. Evol.">
        <title>The 4-celled Tetrabaena socialis nuclear genome reveals the essential components for genetic control of cell number at the origin of multicellularity in the volvocine lineage.</title>
        <authorList>
            <person name="Featherston J."/>
            <person name="Arakaki Y."/>
            <person name="Hanschen E.R."/>
            <person name="Ferris P.J."/>
            <person name="Michod R.E."/>
            <person name="Olson B.J.S.C."/>
            <person name="Nozaki H."/>
            <person name="Durand P.M."/>
        </authorList>
    </citation>
    <scope>NUCLEOTIDE SEQUENCE [LARGE SCALE GENOMIC DNA]</scope>
    <source>
        <strain evidence="7 8">NIES-571</strain>
    </source>
</reference>
<evidence type="ECO:0000313" key="7">
    <source>
        <dbReference type="EMBL" id="PNH08102.1"/>
    </source>
</evidence>
<evidence type="ECO:0000256" key="1">
    <source>
        <dbReference type="ARBA" id="ARBA00004141"/>
    </source>
</evidence>
<evidence type="ECO:0000313" key="8">
    <source>
        <dbReference type="Proteomes" id="UP000236333"/>
    </source>
</evidence>
<comment type="caution">
    <text evidence="7">The sequence shown here is derived from an EMBL/GenBank/DDBJ whole genome shotgun (WGS) entry which is preliminary data.</text>
</comment>
<dbReference type="InterPro" id="IPR023271">
    <property type="entry name" value="Aquaporin-like"/>
</dbReference>
<keyword evidence="8" id="KW-1185">Reference proteome</keyword>
<accession>A0A2J8A6E3</accession>
<sequence length="66" mass="7050">MFLFVMGWAQGANVTAKEFIWHNLIPATLGNYIGGGICLATTYAIAFGSAPRVISNLLHGKGPKRS</sequence>
<proteinExistence type="inferred from homology"/>
<dbReference type="Pfam" id="PF01226">
    <property type="entry name" value="Form_Nir_trans"/>
    <property type="match status" value="1"/>
</dbReference>
<dbReference type="PANTHER" id="PTHR30520">
    <property type="entry name" value="FORMATE TRANSPORTER-RELATED"/>
    <property type="match status" value="1"/>
</dbReference>
<comment type="subcellular location">
    <subcellularLocation>
        <location evidence="1">Membrane</location>
        <topology evidence="1">Multi-pass membrane protein</topology>
    </subcellularLocation>
</comment>
<protein>
    <recommendedName>
        <fullName evidence="9">Formate transporter</fullName>
    </recommendedName>
</protein>
<dbReference type="GO" id="GO:0015499">
    <property type="term" value="F:formate transmembrane transporter activity"/>
    <property type="evidence" value="ECO:0007669"/>
    <property type="project" value="TreeGrafter"/>
</dbReference>
<keyword evidence="2 6" id="KW-0812">Transmembrane</keyword>
<dbReference type="PANTHER" id="PTHR30520:SF6">
    <property type="entry name" value="FORMATE_NITRATE FAMILY TRANSPORTER (EUROFUNG)"/>
    <property type="match status" value="1"/>
</dbReference>
<organism evidence="7 8">
    <name type="scientific">Tetrabaena socialis</name>
    <dbReference type="NCBI Taxonomy" id="47790"/>
    <lineage>
        <taxon>Eukaryota</taxon>
        <taxon>Viridiplantae</taxon>
        <taxon>Chlorophyta</taxon>
        <taxon>core chlorophytes</taxon>
        <taxon>Chlorophyceae</taxon>
        <taxon>CS clade</taxon>
        <taxon>Chlamydomonadales</taxon>
        <taxon>Tetrabaenaceae</taxon>
        <taxon>Tetrabaena</taxon>
    </lineage>
</organism>
<dbReference type="OrthoDB" id="4829at2759"/>
<evidence type="ECO:0000256" key="2">
    <source>
        <dbReference type="ARBA" id="ARBA00022692"/>
    </source>
</evidence>
<gene>
    <name evidence="7" type="ORF">TSOC_005370</name>
</gene>
<evidence type="ECO:0000256" key="6">
    <source>
        <dbReference type="SAM" id="Phobius"/>
    </source>
</evidence>
<dbReference type="InterPro" id="IPR000292">
    <property type="entry name" value="For/NO2_transpt"/>
</dbReference>
<dbReference type="GO" id="GO:0005886">
    <property type="term" value="C:plasma membrane"/>
    <property type="evidence" value="ECO:0007669"/>
    <property type="project" value="TreeGrafter"/>
</dbReference>
<evidence type="ECO:0008006" key="9">
    <source>
        <dbReference type="Google" id="ProtNLM"/>
    </source>
</evidence>
<keyword evidence="3 6" id="KW-1133">Transmembrane helix</keyword>
<dbReference type="Proteomes" id="UP000236333">
    <property type="component" value="Unassembled WGS sequence"/>
</dbReference>
<feature type="transmembrane region" description="Helical" evidence="6">
    <location>
        <begin position="32"/>
        <end position="54"/>
    </location>
</feature>
<name>A0A2J8A6E3_9CHLO</name>
<dbReference type="AlphaFoldDB" id="A0A2J8A6E3"/>
<evidence type="ECO:0000256" key="3">
    <source>
        <dbReference type="ARBA" id="ARBA00022989"/>
    </source>
</evidence>